<proteinExistence type="predicted"/>
<dbReference type="Gene3D" id="3.10.105.10">
    <property type="entry name" value="Dipeptide-binding Protein, Domain 3"/>
    <property type="match status" value="1"/>
</dbReference>
<dbReference type="PIRSF" id="PIRSF002741">
    <property type="entry name" value="MppA"/>
    <property type="match status" value="1"/>
</dbReference>
<sequence length="494" mass="55969">FVSDYINLRLLTRDEHMKVQPLWAVEWSQSEQGFDIKLHPKAVCQNGEKADAAMLQKSLEGSMGLLEGFKGALNAAKVKAALDTFEVRGEHHLFIKTKSPDPGIFPIIGGHNYHLWWYGPAQYLLKVGHAEYVKNPLGCGPYKIKEYKPGDRVLFERWEEFWGEYPYWRKPQHKSMEWLKVPDGAARYALLRSKQADMATVLPYAIAKDLPRSEDGKRGVNPKKGPLWTQTLRANGKMQVAFDLEMALKEGKADPAKWGNDPTLNPKVREALGLAIDKQAILKTGYGFLIPNESIYNYASYGWRKERAEQPAPYDPAQAKKLLAEAGYPNGFETTAHFAEFAGRPNQKEAMDIIASNWKAIGVTVKVVEHDPFKYYADQDAGKRAYLPINEWTWGRQENGIFIAQIGYASTGFRSLYNDKTEALVKALSQTLDEAKQLALLAEIEDEVFRNAWIIPLYDASAVYAYTDRVLEHPMPEFGAHFLDLHRIVLSGDR</sequence>
<comment type="caution">
    <text evidence="3">The sequence shown here is derived from an EMBL/GenBank/DDBJ whole genome shotgun (WGS) entry which is preliminary data.</text>
</comment>
<dbReference type="GO" id="GO:0030288">
    <property type="term" value="C:outer membrane-bounded periplasmic space"/>
    <property type="evidence" value="ECO:0007669"/>
    <property type="project" value="UniProtKB-ARBA"/>
</dbReference>
<dbReference type="CDD" id="cd00995">
    <property type="entry name" value="PBP2_NikA_DppA_OppA_like"/>
    <property type="match status" value="1"/>
</dbReference>
<dbReference type="Gene3D" id="3.90.76.10">
    <property type="entry name" value="Dipeptide-binding Protein, Domain 1"/>
    <property type="match status" value="1"/>
</dbReference>
<evidence type="ECO:0000259" key="2">
    <source>
        <dbReference type="Pfam" id="PF00496"/>
    </source>
</evidence>
<dbReference type="SUPFAM" id="SSF53850">
    <property type="entry name" value="Periplasmic binding protein-like II"/>
    <property type="match status" value="1"/>
</dbReference>
<keyword evidence="1" id="KW-0175">Coiled coil</keyword>
<gene>
    <name evidence="3" type="ORF">FJZ47_05005</name>
</gene>
<dbReference type="PANTHER" id="PTHR30290">
    <property type="entry name" value="PERIPLASMIC BINDING COMPONENT OF ABC TRANSPORTER"/>
    <property type="match status" value="1"/>
</dbReference>
<dbReference type="InterPro" id="IPR039424">
    <property type="entry name" value="SBP_5"/>
</dbReference>
<dbReference type="Proteomes" id="UP000712673">
    <property type="component" value="Unassembled WGS sequence"/>
</dbReference>
<dbReference type="Pfam" id="PF00496">
    <property type="entry name" value="SBP_bac_5"/>
    <property type="match status" value="1"/>
</dbReference>
<dbReference type="EMBL" id="VGLS01000101">
    <property type="protein sequence ID" value="MBM3223149.1"/>
    <property type="molecule type" value="Genomic_DNA"/>
</dbReference>
<dbReference type="AlphaFoldDB" id="A0A937W0D3"/>
<accession>A0A937W0D3</accession>
<organism evidence="3 4">
    <name type="scientific">Tectimicrobiota bacterium</name>
    <dbReference type="NCBI Taxonomy" id="2528274"/>
    <lineage>
        <taxon>Bacteria</taxon>
        <taxon>Pseudomonadati</taxon>
        <taxon>Nitrospinota/Tectimicrobiota group</taxon>
        <taxon>Candidatus Tectimicrobiota</taxon>
    </lineage>
</organism>
<feature type="coiled-coil region" evidence="1">
    <location>
        <begin position="418"/>
        <end position="445"/>
    </location>
</feature>
<name>A0A937W0D3_UNCTE</name>
<feature type="domain" description="Solute-binding protein family 5" evidence="2">
    <location>
        <begin position="18"/>
        <end position="383"/>
    </location>
</feature>
<evidence type="ECO:0000313" key="4">
    <source>
        <dbReference type="Proteomes" id="UP000712673"/>
    </source>
</evidence>
<dbReference type="GO" id="GO:0043190">
    <property type="term" value="C:ATP-binding cassette (ABC) transporter complex"/>
    <property type="evidence" value="ECO:0007669"/>
    <property type="project" value="InterPro"/>
</dbReference>
<evidence type="ECO:0000313" key="3">
    <source>
        <dbReference type="EMBL" id="MBM3223149.1"/>
    </source>
</evidence>
<evidence type="ECO:0000256" key="1">
    <source>
        <dbReference type="SAM" id="Coils"/>
    </source>
</evidence>
<dbReference type="GO" id="GO:0015833">
    <property type="term" value="P:peptide transport"/>
    <property type="evidence" value="ECO:0007669"/>
    <property type="project" value="TreeGrafter"/>
</dbReference>
<dbReference type="Gene3D" id="3.40.190.10">
    <property type="entry name" value="Periplasmic binding protein-like II"/>
    <property type="match status" value="1"/>
</dbReference>
<dbReference type="InterPro" id="IPR000914">
    <property type="entry name" value="SBP_5_dom"/>
</dbReference>
<dbReference type="InterPro" id="IPR030678">
    <property type="entry name" value="Peptide/Ni-bd"/>
</dbReference>
<feature type="non-terminal residue" evidence="3">
    <location>
        <position position="1"/>
    </location>
</feature>
<protein>
    <submittedName>
        <fullName evidence="3">ABC transporter substrate-binding protein</fullName>
    </submittedName>
</protein>
<reference evidence="3" key="1">
    <citation type="submission" date="2019-03" db="EMBL/GenBank/DDBJ databases">
        <title>Lake Tanganyika Metagenome-Assembled Genomes (MAGs).</title>
        <authorList>
            <person name="Tran P."/>
        </authorList>
    </citation>
    <scope>NUCLEOTIDE SEQUENCE</scope>
    <source>
        <strain evidence="3">K_DeepCast_65m_m2_066</strain>
    </source>
</reference>
<dbReference type="GO" id="GO:1904680">
    <property type="term" value="F:peptide transmembrane transporter activity"/>
    <property type="evidence" value="ECO:0007669"/>
    <property type="project" value="TreeGrafter"/>
</dbReference>